<evidence type="ECO:0000256" key="6">
    <source>
        <dbReference type="ARBA" id="ARBA00034427"/>
    </source>
</evidence>
<dbReference type="SMART" id="SM00506">
    <property type="entry name" value="A1pp"/>
    <property type="match status" value="1"/>
</dbReference>
<dbReference type="EC" id="3.1.3.84" evidence="3"/>
<evidence type="ECO:0000256" key="4">
    <source>
        <dbReference type="ARBA" id="ARBA00019744"/>
    </source>
</evidence>
<dbReference type="InterPro" id="IPR043472">
    <property type="entry name" value="Macro_dom-like"/>
</dbReference>
<dbReference type="CDD" id="cd02901">
    <property type="entry name" value="Macro_Poa1p-like"/>
    <property type="match status" value="1"/>
</dbReference>
<dbReference type="GeneID" id="54297678"/>
<dbReference type="GO" id="GO:0140291">
    <property type="term" value="P:peptidyl-glutamate ADP-deribosylation"/>
    <property type="evidence" value="ECO:0007669"/>
    <property type="project" value="TreeGrafter"/>
</dbReference>
<dbReference type="Proteomes" id="UP000799438">
    <property type="component" value="Unassembled WGS sequence"/>
</dbReference>
<sequence>MPVGGKLKTSSEQVNSYGNERNDPIILQRVNKVTQRYLKKPQVNQKTDAPASPAPEPTNEQQQQRTDEKTTDDQASTKPDTNKQNTSPPPPPPPPSTTPRLLIKETVGDIFDAPDNAVLIHACNCIGSWGAGIALAFKQKYPKAFSFYRGFCAQGRAKPGTALLISPRDGQRDHYIGCLFTSVGHGKRADAPAVILRQTKPAMEDLLRRIARNRRESGFPAEVRMCRINSGLFNVPWEDSKGVLAGIEVEPDMLTGVVVYEKAE</sequence>
<dbReference type="SUPFAM" id="SSF52949">
    <property type="entry name" value="Macro domain-like"/>
    <property type="match status" value="1"/>
</dbReference>
<dbReference type="PANTHER" id="PTHR12521:SF0">
    <property type="entry name" value="ADP-RIBOSE GLYCOHYDROLASE OARD1"/>
    <property type="match status" value="1"/>
</dbReference>
<organism evidence="9 10">
    <name type="scientific">Aplosporella prunicola CBS 121167</name>
    <dbReference type="NCBI Taxonomy" id="1176127"/>
    <lineage>
        <taxon>Eukaryota</taxon>
        <taxon>Fungi</taxon>
        <taxon>Dikarya</taxon>
        <taxon>Ascomycota</taxon>
        <taxon>Pezizomycotina</taxon>
        <taxon>Dothideomycetes</taxon>
        <taxon>Dothideomycetes incertae sedis</taxon>
        <taxon>Botryosphaeriales</taxon>
        <taxon>Aplosporellaceae</taxon>
        <taxon>Aplosporella</taxon>
    </lineage>
</organism>
<accession>A0A6A6BMQ8</accession>
<proteinExistence type="inferred from homology"/>
<feature type="domain" description="Macro" evidence="8">
    <location>
        <begin position="102"/>
        <end position="244"/>
    </location>
</feature>
<dbReference type="EMBL" id="ML995481">
    <property type="protein sequence ID" value="KAF2143851.1"/>
    <property type="molecule type" value="Genomic_DNA"/>
</dbReference>
<feature type="compositionally biased region" description="Pro residues" evidence="7">
    <location>
        <begin position="87"/>
        <end position="97"/>
    </location>
</feature>
<protein>
    <recommendedName>
        <fullName evidence="4">ADP-ribose 1''-phosphate phosphatase</fullName>
        <ecNumber evidence="3">3.1.3.84</ecNumber>
    </recommendedName>
</protein>
<dbReference type="AlphaFoldDB" id="A0A6A6BMQ8"/>
<gene>
    <name evidence="9" type="ORF">K452DRAFT_285889</name>
</gene>
<dbReference type="GO" id="GO:0004721">
    <property type="term" value="F:phosphoprotein phosphatase activity"/>
    <property type="evidence" value="ECO:0007669"/>
    <property type="project" value="UniProtKB-KW"/>
</dbReference>
<comment type="function">
    <text evidence="1">Highly specific phosphatase involved in the metabolism of ADP-ribose 1''-phosphate (Appr1p) which is produced as a consequence of tRNA splicing.</text>
</comment>
<keyword evidence="5" id="KW-0904">Protein phosphatase</keyword>
<evidence type="ECO:0000256" key="1">
    <source>
        <dbReference type="ARBA" id="ARBA00002432"/>
    </source>
</evidence>
<feature type="compositionally biased region" description="Polar residues" evidence="7">
    <location>
        <begin position="8"/>
        <end position="19"/>
    </location>
</feature>
<feature type="compositionally biased region" description="Polar residues" evidence="7">
    <location>
        <begin position="73"/>
        <end position="85"/>
    </location>
</feature>
<comment type="catalytic activity">
    <reaction evidence="6">
        <text>ADP-alpha-D-ribose 1''-phosphate + H2O = ADP-D-ribose + phosphate</text>
        <dbReference type="Rhea" id="RHEA:25029"/>
        <dbReference type="ChEBI" id="CHEBI:15377"/>
        <dbReference type="ChEBI" id="CHEBI:43474"/>
        <dbReference type="ChEBI" id="CHEBI:57967"/>
        <dbReference type="ChEBI" id="CHEBI:58753"/>
        <dbReference type="EC" id="3.1.3.84"/>
    </reaction>
</comment>
<dbReference type="InterPro" id="IPR050892">
    <property type="entry name" value="ADP-ribose_metab_enzymes"/>
</dbReference>
<comment type="similarity">
    <text evidence="2">Belongs to the POA1 family.</text>
</comment>
<evidence type="ECO:0000256" key="2">
    <source>
        <dbReference type="ARBA" id="ARBA00006575"/>
    </source>
</evidence>
<name>A0A6A6BMQ8_9PEZI</name>
<dbReference type="PANTHER" id="PTHR12521">
    <property type="entry name" value="PROTEIN C6ORF130"/>
    <property type="match status" value="1"/>
</dbReference>
<dbReference type="OrthoDB" id="2155246at2759"/>
<evidence type="ECO:0000313" key="10">
    <source>
        <dbReference type="Proteomes" id="UP000799438"/>
    </source>
</evidence>
<dbReference type="RefSeq" id="XP_033399563.1">
    <property type="nucleotide sequence ID" value="XM_033540182.1"/>
</dbReference>
<evidence type="ECO:0000259" key="8">
    <source>
        <dbReference type="SMART" id="SM00506"/>
    </source>
</evidence>
<evidence type="ECO:0000256" key="7">
    <source>
        <dbReference type="SAM" id="MobiDB-lite"/>
    </source>
</evidence>
<evidence type="ECO:0000256" key="3">
    <source>
        <dbReference type="ARBA" id="ARBA00012983"/>
    </source>
</evidence>
<evidence type="ECO:0000256" key="5">
    <source>
        <dbReference type="ARBA" id="ARBA00022912"/>
    </source>
</evidence>
<evidence type="ECO:0000313" key="9">
    <source>
        <dbReference type="EMBL" id="KAF2143851.1"/>
    </source>
</evidence>
<dbReference type="Gene3D" id="3.40.220.10">
    <property type="entry name" value="Leucine Aminopeptidase, subunit E, domain 1"/>
    <property type="match status" value="1"/>
</dbReference>
<keyword evidence="5" id="KW-0378">Hydrolase</keyword>
<dbReference type="InterPro" id="IPR002589">
    <property type="entry name" value="Macro_dom"/>
</dbReference>
<dbReference type="Pfam" id="PF01661">
    <property type="entry name" value="Macro"/>
    <property type="match status" value="1"/>
</dbReference>
<keyword evidence="10" id="KW-1185">Reference proteome</keyword>
<reference evidence="9" key="1">
    <citation type="journal article" date="2020" name="Stud. Mycol.">
        <title>101 Dothideomycetes genomes: a test case for predicting lifestyles and emergence of pathogens.</title>
        <authorList>
            <person name="Haridas S."/>
            <person name="Albert R."/>
            <person name="Binder M."/>
            <person name="Bloem J."/>
            <person name="Labutti K."/>
            <person name="Salamov A."/>
            <person name="Andreopoulos B."/>
            <person name="Baker S."/>
            <person name="Barry K."/>
            <person name="Bills G."/>
            <person name="Bluhm B."/>
            <person name="Cannon C."/>
            <person name="Castanera R."/>
            <person name="Culley D."/>
            <person name="Daum C."/>
            <person name="Ezra D."/>
            <person name="Gonzalez J."/>
            <person name="Henrissat B."/>
            <person name="Kuo A."/>
            <person name="Liang C."/>
            <person name="Lipzen A."/>
            <person name="Lutzoni F."/>
            <person name="Magnuson J."/>
            <person name="Mondo S."/>
            <person name="Nolan M."/>
            <person name="Ohm R."/>
            <person name="Pangilinan J."/>
            <person name="Park H.-J."/>
            <person name="Ramirez L."/>
            <person name="Alfaro M."/>
            <person name="Sun H."/>
            <person name="Tritt A."/>
            <person name="Yoshinaga Y."/>
            <person name="Zwiers L.-H."/>
            <person name="Turgeon B."/>
            <person name="Goodwin S."/>
            <person name="Spatafora J."/>
            <person name="Crous P."/>
            <person name="Grigoriev I."/>
        </authorList>
    </citation>
    <scope>NUCLEOTIDE SEQUENCE</scope>
    <source>
        <strain evidence="9">CBS 121167</strain>
    </source>
</reference>
<feature type="region of interest" description="Disordered" evidence="7">
    <location>
        <begin position="1"/>
        <end position="100"/>
    </location>
</feature>